<keyword evidence="10" id="KW-1185">Reference proteome</keyword>
<dbReference type="Pfam" id="PF00732">
    <property type="entry name" value="GMC_oxred_N"/>
    <property type="match status" value="1"/>
</dbReference>
<accession>A0A923KRJ6</accession>
<evidence type="ECO:0000256" key="5">
    <source>
        <dbReference type="PIRSR" id="PIRSR000137-2"/>
    </source>
</evidence>
<evidence type="ECO:0000256" key="6">
    <source>
        <dbReference type="RuleBase" id="RU003968"/>
    </source>
</evidence>
<dbReference type="PANTHER" id="PTHR11552:SF147">
    <property type="entry name" value="CHOLINE DEHYDROGENASE, MITOCHONDRIAL"/>
    <property type="match status" value="1"/>
</dbReference>
<dbReference type="InterPro" id="IPR000172">
    <property type="entry name" value="GMC_OxRdtase_N"/>
</dbReference>
<evidence type="ECO:0000313" key="10">
    <source>
        <dbReference type="Proteomes" id="UP000612361"/>
    </source>
</evidence>
<dbReference type="RefSeq" id="WP_186879554.1">
    <property type="nucleotide sequence ID" value="NZ_JACOGG010000001.1"/>
</dbReference>
<dbReference type="AlphaFoldDB" id="A0A923KRJ6"/>
<keyword evidence="3 6" id="KW-0285">Flavoprotein</keyword>
<dbReference type="PROSITE" id="PS00624">
    <property type="entry name" value="GMC_OXRED_2"/>
    <property type="match status" value="1"/>
</dbReference>
<dbReference type="EMBL" id="JACOGG010000001">
    <property type="protein sequence ID" value="MBC3933919.1"/>
    <property type="molecule type" value="Genomic_DNA"/>
</dbReference>
<dbReference type="Proteomes" id="UP000612361">
    <property type="component" value="Unassembled WGS sequence"/>
</dbReference>
<dbReference type="InterPro" id="IPR036188">
    <property type="entry name" value="FAD/NAD-bd_sf"/>
</dbReference>
<organism evidence="9 10">
    <name type="scientific">Undibacterium rugosum</name>
    <dbReference type="NCBI Taxonomy" id="2762291"/>
    <lineage>
        <taxon>Bacteria</taxon>
        <taxon>Pseudomonadati</taxon>
        <taxon>Pseudomonadota</taxon>
        <taxon>Betaproteobacteria</taxon>
        <taxon>Burkholderiales</taxon>
        <taxon>Oxalobacteraceae</taxon>
        <taxon>Undibacterium</taxon>
    </lineage>
</organism>
<evidence type="ECO:0000259" key="7">
    <source>
        <dbReference type="PROSITE" id="PS00623"/>
    </source>
</evidence>
<feature type="domain" description="Glucose-methanol-choline oxidoreductase N-terminal" evidence="8">
    <location>
        <begin position="255"/>
        <end position="269"/>
    </location>
</feature>
<evidence type="ECO:0000256" key="3">
    <source>
        <dbReference type="ARBA" id="ARBA00022630"/>
    </source>
</evidence>
<dbReference type="InterPro" id="IPR007867">
    <property type="entry name" value="GMC_OxRtase_C"/>
</dbReference>
<dbReference type="PANTHER" id="PTHR11552">
    <property type="entry name" value="GLUCOSE-METHANOL-CHOLINE GMC OXIDOREDUCTASE"/>
    <property type="match status" value="1"/>
</dbReference>
<evidence type="ECO:0000313" key="9">
    <source>
        <dbReference type="EMBL" id="MBC3933919.1"/>
    </source>
</evidence>
<feature type="binding site" evidence="5">
    <location>
        <position position="220"/>
    </location>
    <ligand>
        <name>FAD</name>
        <dbReference type="ChEBI" id="CHEBI:57692"/>
    </ligand>
</feature>
<dbReference type="Pfam" id="PF05199">
    <property type="entry name" value="GMC_oxred_C"/>
    <property type="match status" value="1"/>
</dbReference>
<dbReference type="PROSITE" id="PS00623">
    <property type="entry name" value="GMC_OXRED_1"/>
    <property type="match status" value="1"/>
</dbReference>
<dbReference type="GO" id="GO:0050660">
    <property type="term" value="F:flavin adenine dinucleotide binding"/>
    <property type="evidence" value="ECO:0007669"/>
    <property type="project" value="InterPro"/>
</dbReference>
<dbReference type="Gene3D" id="3.30.560.10">
    <property type="entry name" value="Glucose Oxidase, domain 3"/>
    <property type="match status" value="1"/>
</dbReference>
<comment type="cofactor">
    <cofactor evidence="1 5">
        <name>FAD</name>
        <dbReference type="ChEBI" id="CHEBI:57692"/>
    </cofactor>
</comment>
<dbReference type="PIRSF" id="PIRSF000137">
    <property type="entry name" value="Alcohol_oxidase"/>
    <property type="match status" value="1"/>
</dbReference>
<dbReference type="Gene3D" id="3.50.50.60">
    <property type="entry name" value="FAD/NAD(P)-binding domain"/>
    <property type="match status" value="1"/>
</dbReference>
<evidence type="ECO:0000259" key="8">
    <source>
        <dbReference type="PROSITE" id="PS00624"/>
    </source>
</evidence>
<proteinExistence type="inferred from homology"/>
<name>A0A923KRJ6_9BURK</name>
<feature type="binding site" evidence="5">
    <location>
        <begin position="92"/>
        <end position="95"/>
    </location>
    <ligand>
        <name>FAD</name>
        <dbReference type="ChEBI" id="CHEBI:57692"/>
    </ligand>
</feature>
<comment type="similarity">
    <text evidence="2 6">Belongs to the GMC oxidoreductase family.</text>
</comment>
<protein>
    <submittedName>
        <fullName evidence="9">GMC family oxidoreductase N-terminal domain-containing protein</fullName>
    </submittedName>
</protein>
<evidence type="ECO:0000256" key="1">
    <source>
        <dbReference type="ARBA" id="ARBA00001974"/>
    </source>
</evidence>
<evidence type="ECO:0000256" key="4">
    <source>
        <dbReference type="ARBA" id="ARBA00022827"/>
    </source>
</evidence>
<dbReference type="InterPro" id="IPR012132">
    <property type="entry name" value="GMC_OxRdtase"/>
</dbReference>
<evidence type="ECO:0000256" key="2">
    <source>
        <dbReference type="ARBA" id="ARBA00010790"/>
    </source>
</evidence>
<dbReference type="GO" id="GO:0016614">
    <property type="term" value="F:oxidoreductase activity, acting on CH-OH group of donors"/>
    <property type="evidence" value="ECO:0007669"/>
    <property type="project" value="InterPro"/>
</dbReference>
<sequence length="535" mass="58063">MQTETDYIVVGGGSGGCAVAGRLSEDPQLRVTVLEAGGAGDSWVVNTPAGVVAMVPTRLNNWAFETVPQPGLNGRRGYQPRGKMLGGSSGLNAMVYIRGHQQDYDHWASLGNTGWSFQDVLPYFMHSECNETHGLPLHGQSGPLRVSELRSDNPFQQHFLQAAQQAGFRLNPDFNGSEQEGVGIYQVTQGDGERWTAARAYLRPHQGNRANLQVETGCQVTRILFEGKRACAVEYLQGGVRKTLRARREILLAAGAFQTPQLLMLSGVGDAAQLQTMGIPVLQHLPGVGQNLQDHPDFVFKYRAKSLDLLGISAAGTLRMGKELLRYQRERRGLLSSNGAEGGAFLKTDPALGMPDIQLHFVVAMLDDHARKLHLGHGYSCHVCLLRPKSIGDVRLASPDPLAAPLINPRFLEHPEDMDSMVKGFRLTRRIMDAPALASLRDSDFQTAGVHSDDEIRAVIRQTADTVYHPVGTCKMGVDAMAVVNPQLQVIGLQGLRVVDASIMPTLIGGNTNAPAMMIGEKAAAMIRDGLKNQT</sequence>
<feature type="domain" description="Glucose-methanol-choline oxidoreductase N-terminal" evidence="7">
    <location>
        <begin position="82"/>
        <end position="105"/>
    </location>
</feature>
<dbReference type="SUPFAM" id="SSF54373">
    <property type="entry name" value="FAD-linked reductases, C-terminal domain"/>
    <property type="match status" value="1"/>
</dbReference>
<gene>
    <name evidence="9" type="ORF">H8K47_00975</name>
</gene>
<reference evidence="9" key="1">
    <citation type="submission" date="2020-08" db="EMBL/GenBank/DDBJ databases">
        <title>Novel species isolated from subtropical streams in China.</title>
        <authorList>
            <person name="Lu H."/>
        </authorList>
    </citation>
    <scope>NUCLEOTIDE SEQUENCE</scope>
    <source>
        <strain evidence="9">CY7W</strain>
    </source>
</reference>
<dbReference type="SUPFAM" id="SSF51905">
    <property type="entry name" value="FAD/NAD(P)-binding domain"/>
    <property type="match status" value="1"/>
</dbReference>
<comment type="caution">
    <text evidence="9">The sequence shown here is derived from an EMBL/GenBank/DDBJ whole genome shotgun (WGS) entry which is preliminary data.</text>
</comment>
<keyword evidence="4 5" id="KW-0274">FAD</keyword>